<organism evidence="1">
    <name type="scientific">bioreactor metagenome</name>
    <dbReference type="NCBI Taxonomy" id="1076179"/>
    <lineage>
        <taxon>unclassified sequences</taxon>
        <taxon>metagenomes</taxon>
        <taxon>ecological metagenomes</taxon>
    </lineage>
</organism>
<gene>
    <name evidence="1" type="primary">purQ_22</name>
    <name evidence="1" type="ORF">SDC9_134756</name>
</gene>
<proteinExistence type="predicted"/>
<dbReference type="EC" id="3.5.1.2" evidence="1"/>
<dbReference type="SMART" id="SM01211">
    <property type="entry name" value="GATase_5"/>
    <property type="match status" value="1"/>
</dbReference>
<evidence type="ECO:0000313" key="1">
    <source>
        <dbReference type="EMBL" id="MPM87656.1"/>
    </source>
</evidence>
<keyword evidence="1" id="KW-0378">Hydrolase</keyword>
<dbReference type="PANTHER" id="PTHR10099:SF1">
    <property type="entry name" value="PHOSPHORIBOSYLFORMYLGLYCINAMIDINE SYNTHASE"/>
    <property type="match status" value="1"/>
</dbReference>
<dbReference type="GO" id="GO:0006164">
    <property type="term" value="P:purine nucleotide biosynthetic process"/>
    <property type="evidence" value="ECO:0007669"/>
    <property type="project" value="TreeGrafter"/>
</dbReference>
<dbReference type="GO" id="GO:0005737">
    <property type="term" value="C:cytoplasm"/>
    <property type="evidence" value="ECO:0007669"/>
    <property type="project" value="TreeGrafter"/>
</dbReference>
<comment type="caution">
    <text evidence="1">The sequence shown here is derived from an EMBL/GenBank/DDBJ whole genome shotgun (WGS) entry which is preliminary data.</text>
</comment>
<dbReference type="Gene3D" id="3.40.50.880">
    <property type="match status" value="1"/>
</dbReference>
<reference evidence="1" key="1">
    <citation type="submission" date="2019-08" db="EMBL/GenBank/DDBJ databases">
        <authorList>
            <person name="Kucharzyk K."/>
            <person name="Murdoch R.W."/>
            <person name="Higgins S."/>
            <person name="Loffler F."/>
        </authorList>
    </citation>
    <scope>NUCLEOTIDE SEQUENCE</scope>
</reference>
<dbReference type="InterPro" id="IPR029062">
    <property type="entry name" value="Class_I_gatase-like"/>
</dbReference>
<dbReference type="AlphaFoldDB" id="A0A645DE46"/>
<dbReference type="GO" id="GO:0004359">
    <property type="term" value="F:glutaminase activity"/>
    <property type="evidence" value="ECO:0007669"/>
    <property type="project" value="UniProtKB-EC"/>
</dbReference>
<dbReference type="PANTHER" id="PTHR10099">
    <property type="entry name" value="PHOSPHORIBOSYLFORMYLGLYCINAMIDINE SYNTHASE"/>
    <property type="match status" value="1"/>
</dbReference>
<protein>
    <submittedName>
        <fullName evidence="1">Phosphoribosylformylglycinamidine synthase subunit PurQ</fullName>
        <ecNumber evidence="1">3.5.1.2</ecNumber>
    </submittedName>
</protein>
<dbReference type="Pfam" id="PF13507">
    <property type="entry name" value="GATase_5"/>
    <property type="match status" value="1"/>
</dbReference>
<dbReference type="GO" id="GO:0004642">
    <property type="term" value="F:phosphoribosylformylglycinamidine synthase activity"/>
    <property type="evidence" value="ECO:0007669"/>
    <property type="project" value="TreeGrafter"/>
</dbReference>
<dbReference type="SUPFAM" id="SSF52317">
    <property type="entry name" value="Class I glutamine amidotransferase-like"/>
    <property type="match status" value="1"/>
</dbReference>
<sequence length="107" mass="11363">MLAGAGNIYSMPVSHGEGRFLCGEALLGDLARRGQIAAQYVDEGGNPTMDVRFNPNGSLAAVEAITSPDGRILGKMGHSERIGAGLYQNVPGDYDMHLFESAVLYFS</sequence>
<name>A0A645DE46_9ZZZZ</name>
<dbReference type="EMBL" id="VSSQ01035443">
    <property type="protein sequence ID" value="MPM87656.1"/>
    <property type="molecule type" value="Genomic_DNA"/>
</dbReference>
<accession>A0A645DE46</accession>